<dbReference type="AlphaFoldDB" id="A0A4P9Z5F9"/>
<dbReference type="InterPro" id="IPR012340">
    <property type="entry name" value="NA-bd_OB-fold"/>
</dbReference>
<organism evidence="1 2">
    <name type="scientific">Syncephalis pseudoplumigaleata</name>
    <dbReference type="NCBI Taxonomy" id="1712513"/>
    <lineage>
        <taxon>Eukaryota</taxon>
        <taxon>Fungi</taxon>
        <taxon>Fungi incertae sedis</taxon>
        <taxon>Zoopagomycota</taxon>
        <taxon>Zoopagomycotina</taxon>
        <taxon>Zoopagomycetes</taxon>
        <taxon>Zoopagales</taxon>
        <taxon>Piptocephalidaceae</taxon>
        <taxon>Syncephalis</taxon>
    </lineage>
</organism>
<gene>
    <name evidence="1" type="ORF">SYNPS1DRAFT_27306</name>
</gene>
<dbReference type="EMBL" id="KZ989285">
    <property type="protein sequence ID" value="RKP27031.1"/>
    <property type="molecule type" value="Genomic_DNA"/>
</dbReference>
<keyword evidence="2" id="KW-1185">Reference proteome</keyword>
<dbReference type="Proteomes" id="UP000278143">
    <property type="component" value="Unassembled WGS sequence"/>
</dbReference>
<sequence>MVDNEHWPISFDVAEYETEPEPATAASSVGRTLAYSLENFFCSKHLDLKSAPQITYKLKMTIAHKARTYCVIGFDDHVKALLNVSAEALHHFYRNEPAWRIVDIAPIDASLPCASIIDRVASTLLPRSTKQSSDDDDDDDGAIVQAYQPSTHFKFVACKIHA</sequence>
<dbReference type="Gene3D" id="2.40.50.140">
    <property type="entry name" value="Nucleic acid-binding proteins"/>
    <property type="match status" value="1"/>
</dbReference>
<reference evidence="2" key="1">
    <citation type="journal article" date="2018" name="Nat. Microbiol.">
        <title>Leveraging single-cell genomics to expand the fungal tree of life.</title>
        <authorList>
            <person name="Ahrendt S.R."/>
            <person name="Quandt C.A."/>
            <person name="Ciobanu D."/>
            <person name="Clum A."/>
            <person name="Salamov A."/>
            <person name="Andreopoulos B."/>
            <person name="Cheng J.F."/>
            <person name="Woyke T."/>
            <person name="Pelin A."/>
            <person name="Henrissat B."/>
            <person name="Reynolds N.K."/>
            <person name="Benny G.L."/>
            <person name="Smith M.E."/>
            <person name="James T.Y."/>
            <person name="Grigoriev I.V."/>
        </authorList>
    </citation>
    <scope>NUCLEOTIDE SEQUENCE [LARGE SCALE GENOMIC DNA]</scope>
    <source>
        <strain evidence="2">Benny S71-1</strain>
    </source>
</reference>
<evidence type="ECO:0000313" key="1">
    <source>
        <dbReference type="EMBL" id="RKP27031.1"/>
    </source>
</evidence>
<evidence type="ECO:0000313" key="2">
    <source>
        <dbReference type="Proteomes" id="UP000278143"/>
    </source>
</evidence>
<accession>A0A4P9Z5F9</accession>
<name>A0A4P9Z5F9_9FUNG</name>
<protein>
    <submittedName>
        <fullName evidence="1">Uncharacterized protein</fullName>
    </submittedName>
</protein>
<proteinExistence type="predicted"/>